<keyword evidence="4" id="KW-0677">Repeat</keyword>
<dbReference type="PROSITE" id="PS51202">
    <property type="entry name" value="RCK_C"/>
    <property type="match status" value="2"/>
</dbReference>
<evidence type="ECO:0000259" key="8">
    <source>
        <dbReference type="PROSITE" id="PS51202"/>
    </source>
</evidence>
<protein>
    <submittedName>
        <fullName evidence="9">Di/tricarboxylate transporter</fullName>
    </submittedName>
</protein>
<dbReference type="RefSeq" id="WP_120191886.1">
    <property type="nucleotide sequence ID" value="NZ_RAPK01000006.1"/>
</dbReference>
<keyword evidence="6 7" id="KW-0472">Membrane</keyword>
<dbReference type="GO" id="GO:0008324">
    <property type="term" value="F:monoatomic cation transmembrane transporter activity"/>
    <property type="evidence" value="ECO:0007669"/>
    <property type="project" value="InterPro"/>
</dbReference>
<reference evidence="9 10" key="1">
    <citation type="submission" date="2018-09" db="EMBL/GenBank/DDBJ databases">
        <title>Genomic Encyclopedia of Archaeal and Bacterial Type Strains, Phase II (KMG-II): from individual species to whole genera.</title>
        <authorList>
            <person name="Goeker M."/>
        </authorList>
    </citation>
    <scope>NUCLEOTIDE SEQUENCE [LARGE SCALE GENOMIC DNA]</scope>
    <source>
        <strain evidence="9 10">DSM 17008</strain>
    </source>
</reference>
<keyword evidence="5 7" id="KW-1133">Transmembrane helix</keyword>
<gene>
    <name evidence="9" type="ORF">ATL39_0707</name>
</gene>
<sequence length="591" mass="65160">MTWEIIALGLIIVVMMGALIKELAPPEIILLLALGVLVVSGILSFSDALTGFTNQGMLTVGLLCIVAGSVQRSGLVETFINRILSKGETQRQSLLRILIPSSILSGFLNNTPIVATFSPLVRQWCERHNVSPSKFLLPLSYATITGGTMTLIGTSTNLVVHGMLVERGYDGFSFFQLSIIGVPITIGLIIFIVLLGPVLLPDRTPPSYLLKDDRKRFMMEFVVGNTEAYHLKTIRSSGLWTEKSIEIKDIYRKQKRQLHWDEKFILQEGDRLWVKGTLDALAAMERKEGIEHHSSGQYGINKLRDGENKLLEVVVTHYSSLLFQTIGSVSFTDRFDAEVAGVHRHQDVQESSLNDIPVKPGDTLLLLAGPQFEEKTLHHNEFTVLTKKENPFFHLPSWKAVLPVVLMSAMVVLSALQIVPIFYASLAVTGLLLLLRVMTVKEAVDYIPIPILLVIAAAFGVGEAMLQTGAAAFGAGQLINWVQPFGIIGIFIVIYIVTNLFTEMITNNAAAIIMLPISIEAAGLLDIDILPLAVIVAIAASASFITPIGYQTNLFVYHQAGYRFTDFMRLGIPVSFFVMLITVTITWIVWV</sequence>
<keyword evidence="3 7" id="KW-0812">Transmembrane</keyword>
<comment type="subcellular location">
    <subcellularLocation>
        <location evidence="1">Membrane</location>
        <topology evidence="1">Multi-pass membrane protein</topology>
    </subcellularLocation>
</comment>
<evidence type="ECO:0000256" key="3">
    <source>
        <dbReference type="ARBA" id="ARBA00022692"/>
    </source>
</evidence>
<feature type="domain" description="RCK C-terminal" evidence="8">
    <location>
        <begin position="298"/>
        <end position="383"/>
    </location>
</feature>
<dbReference type="Gene3D" id="3.30.70.1450">
    <property type="entry name" value="Regulator of K+ conductance, C-terminal domain"/>
    <property type="match status" value="2"/>
</dbReference>
<dbReference type="Proteomes" id="UP000285120">
    <property type="component" value="Unassembled WGS sequence"/>
</dbReference>
<feature type="transmembrane region" description="Helical" evidence="7">
    <location>
        <begin position="446"/>
        <end position="466"/>
    </location>
</feature>
<feature type="transmembrane region" description="Helical" evidence="7">
    <location>
        <begin position="6"/>
        <end position="21"/>
    </location>
</feature>
<feature type="transmembrane region" description="Helical" evidence="7">
    <location>
        <begin position="532"/>
        <end position="550"/>
    </location>
</feature>
<dbReference type="InterPro" id="IPR051679">
    <property type="entry name" value="DASS-Related_Transporters"/>
</dbReference>
<evidence type="ECO:0000256" key="2">
    <source>
        <dbReference type="ARBA" id="ARBA00022448"/>
    </source>
</evidence>
<evidence type="ECO:0000313" key="9">
    <source>
        <dbReference type="EMBL" id="RKD76488.1"/>
    </source>
</evidence>
<feature type="transmembrane region" description="Helical" evidence="7">
    <location>
        <begin position="52"/>
        <end position="70"/>
    </location>
</feature>
<accession>A0A419V933</accession>
<keyword evidence="10" id="KW-1185">Reference proteome</keyword>
<feature type="transmembrane region" description="Helical" evidence="7">
    <location>
        <begin position="400"/>
        <end position="426"/>
    </location>
</feature>
<feature type="transmembrane region" description="Helical" evidence="7">
    <location>
        <begin position="174"/>
        <end position="200"/>
    </location>
</feature>
<proteinExistence type="predicted"/>
<feature type="transmembrane region" description="Helical" evidence="7">
    <location>
        <begin position="28"/>
        <end position="46"/>
    </location>
</feature>
<dbReference type="Pfam" id="PF02080">
    <property type="entry name" value="TrkA_C"/>
    <property type="match status" value="1"/>
</dbReference>
<evidence type="ECO:0000256" key="6">
    <source>
        <dbReference type="ARBA" id="ARBA00023136"/>
    </source>
</evidence>
<feature type="domain" description="RCK C-terminal" evidence="8">
    <location>
        <begin position="206"/>
        <end position="290"/>
    </location>
</feature>
<dbReference type="InterPro" id="IPR036721">
    <property type="entry name" value="RCK_C_sf"/>
</dbReference>
<dbReference type="SUPFAM" id="SSF116726">
    <property type="entry name" value="TrkA C-terminal domain-like"/>
    <property type="match status" value="2"/>
</dbReference>
<evidence type="ECO:0000313" key="10">
    <source>
        <dbReference type="Proteomes" id="UP000285120"/>
    </source>
</evidence>
<evidence type="ECO:0000256" key="1">
    <source>
        <dbReference type="ARBA" id="ARBA00004141"/>
    </source>
</evidence>
<dbReference type="EMBL" id="RAPK01000006">
    <property type="protein sequence ID" value="RKD76488.1"/>
    <property type="molecule type" value="Genomic_DNA"/>
</dbReference>
<dbReference type="OrthoDB" id="9765532at2"/>
<feature type="transmembrane region" description="Helical" evidence="7">
    <location>
        <begin position="478"/>
        <end position="498"/>
    </location>
</feature>
<dbReference type="InterPro" id="IPR006037">
    <property type="entry name" value="RCK_C"/>
</dbReference>
<dbReference type="GO" id="GO:0006813">
    <property type="term" value="P:potassium ion transport"/>
    <property type="evidence" value="ECO:0007669"/>
    <property type="project" value="InterPro"/>
</dbReference>
<keyword evidence="2" id="KW-0813">Transport</keyword>
<evidence type="ECO:0000256" key="4">
    <source>
        <dbReference type="ARBA" id="ARBA00022737"/>
    </source>
</evidence>
<dbReference type="Pfam" id="PF03600">
    <property type="entry name" value="CitMHS"/>
    <property type="match status" value="1"/>
</dbReference>
<comment type="caution">
    <text evidence="9">The sequence shown here is derived from an EMBL/GenBank/DDBJ whole genome shotgun (WGS) entry which is preliminary data.</text>
</comment>
<feature type="transmembrane region" description="Helical" evidence="7">
    <location>
        <begin position="570"/>
        <end position="590"/>
    </location>
</feature>
<feature type="transmembrane region" description="Helical" evidence="7">
    <location>
        <begin position="504"/>
        <end position="525"/>
    </location>
</feature>
<name>A0A419V933_9BACL</name>
<dbReference type="PANTHER" id="PTHR43652:SF2">
    <property type="entry name" value="BASIC AMINO ACID ANTIPORTER YFCC-RELATED"/>
    <property type="match status" value="1"/>
</dbReference>
<organism evidence="9 10">
    <name type="scientific">Sinobaca qinghaiensis</name>
    <dbReference type="NCBI Taxonomy" id="342944"/>
    <lineage>
        <taxon>Bacteria</taxon>
        <taxon>Bacillati</taxon>
        <taxon>Bacillota</taxon>
        <taxon>Bacilli</taxon>
        <taxon>Bacillales</taxon>
        <taxon>Sporolactobacillaceae</taxon>
        <taxon>Sinobaca</taxon>
    </lineage>
</organism>
<dbReference type="AlphaFoldDB" id="A0A419V933"/>
<dbReference type="PANTHER" id="PTHR43652">
    <property type="entry name" value="BASIC AMINO ACID ANTIPORTER YFCC-RELATED"/>
    <property type="match status" value="1"/>
</dbReference>
<dbReference type="GO" id="GO:0005886">
    <property type="term" value="C:plasma membrane"/>
    <property type="evidence" value="ECO:0007669"/>
    <property type="project" value="TreeGrafter"/>
</dbReference>
<feature type="transmembrane region" description="Helical" evidence="7">
    <location>
        <begin position="135"/>
        <end position="154"/>
    </location>
</feature>
<evidence type="ECO:0000256" key="7">
    <source>
        <dbReference type="SAM" id="Phobius"/>
    </source>
</evidence>
<dbReference type="InterPro" id="IPR004680">
    <property type="entry name" value="Cit_transptr-like_dom"/>
</dbReference>
<evidence type="ECO:0000256" key="5">
    <source>
        <dbReference type="ARBA" id="ARBA00022989"/>
    </source>
</evidence>